<sequence>MTISDKKVMIVDDSKFWRMVLQSVFAKLGVKQIVVAEDGMKGIETALRELPDIIITDYNMPGISGLQMCLYLRSIPAFKNAGIVVLTGSDDVINEFWAEHSGANKFISKLLPKDVLESELERFISNDYSTSKTKEMFYLTGIYDVLEQKMRTEILNREILSLIQYARDELYVVQKLKNFLEFFSRFSGLALLLLSPVEGRIYNFGLPLSKTVSKEKLLKYFEKPIEPSDWSYFGNFGSEFNVDGLETVVVKYQENEIGLIAYEGASDKWSLSKVLNEASESIALLFNTLNSFRELKVASAVDGLTGLFNKKELLRFLEETHNLAKFNRTIYYVAMFDVDNFKKVNDTYGHLVGDEVLKAVAAILKEEIAGKGIAGRYGGEEFCLVITKAANNDEVVETIERILYKVRNTQFPHGKCTVSCGVVSSEGYESPTEVIKAADDLLYISKKTGKDKASYMFLPKNREINQVLRQEQT</sequence>
<dbReference type="SUPFAM" id="SSF55073">
    <property type="entry name" value="Nucleotide cyclase"/>
    <property type="match status" value="1"/>
</dbReference>
<dbReference type="PANTHER" id="PTHR45138:SF24">
    <property type="entry name" value="DIGUANYLATE CYCLASE DGCC-RELATED"/>
    <property type="match status" value="1"/>
</dbReference>
<gene>
    <name evidence="4" type="ORF">CBS1_01660</name>
</gene>
<reference evidence="4 5" key="1">
    <citation type="submission" date="2018-01" db="EMBL/GenBank/DDBJ databases">
        <title>The whole genome sequencing and assembly of Fervidobacterium changbaicum CBS-1 strain.</title>
        <authorList>
            <person name="Kim J.-Y."/>
            <person name="Park M.-K."/>
            <person name="Yi H."/>
            <person name="Bahn Y.-S."/>
            <person name="Kim J.F."/>
            <person name="Lee D.-W."/>
        </authorList>
    </citation>
    <scope>NUCLEOTIDE SEQUENCE [LARGE SCALE GENOMIC DNA]</scope>
    <source>
        <strain evidence="4 5">CBS-1</strain>
    </source>
</reference>
<dbReference type="SUPFAM" id="SSF52172">
    <property type="entry name" value="CheY-like"/>
    <property type="match status" value="1"/>
</dbReference>
<keyword evidence="1" id="KW-0597">Phosphoprotein</keyword>
<dbReference type="Proteomes" id="UP000288947">
    <property type="component" value="Chromosome"/>
</dbReference>
<dbReference type="Pfam" id="PF00072">
    <property type="entry name" value="Response_reg"/>
    <property type="match status" value="1"/>
</dbReference>
<accession>A0ABX5QQ65</accession>
<dbReference type="PROSITE" id="PS50110">
    <property type="entry name" value="RESPONSE_REGULATORY"/>
    <property type="match status" value="1"/>
</dbReference>
<dbReference type="PROSITE" id="PS50887">
    <property type="entry name" value="GGDEF"/>
    <property type="match status" value="1"/>
</dbReference>
<dbReference type="InterPro" id="IPR000160">
    <property type="entry name" value="GGDEF_dom"/>
</dbReference>
<feature type="modified residue" description="4-aspartylphosphate" evidence="1">
    <location>
        <position position="57"/>
    </location>
</feature>
<dbReference type="CDD" id="cd01949">
    <property type="entry name" value="GGDEF"/>
    <property type="match status" value="1"/>
</dbReference>
<dbReference type="SMART" id="SM00267">
    <property type="entry name" value="GGDEF"/>
    <property type="match status" value="1"/>
</dbReference>
<dbReference type="NCBIfam" id="TIGR00254">
    <property type="entry name" value="GGDEF"/>
    <property type="match status" value="1"/>
</dbReference>
<dbReference type="InterPro" id="IPR043128">
    <property type="entry name" value="Rev_trsase/Diguanyl_cyclase"/>
</dbReference>
<name>A0ABX5QQ65_9BACT</name>
<evidence type="ECO:0000256" key="1">
    <source>
        <dbReference type="PROSITE-ProRule" id="PRU00169"/>
    </source>
</evidence>
<evidence type="ECO:0000313" key="4">
    <source>
        <dbReference type="EMBL" id="QAV32579.1"/>
    </source>
</evidence>
<dbReference type="PANTHER" id="PTHR45138">
    <property type="entry name" value="REGULATORY COMPONENTS OF SENSORY TRANSDUCTION SYSTEM"/>
    <property type="match status" value="1"/>
</dbReference>
<dbReference type="RefSeq" id="WP_090222978.1">
    <property type="nucleotide sequence ID" value="NZ_CP026721.1"/>
</dbReference>
<protein>
    <submittedName>
        <fullName evidence="4">Diguanylate cyclase response regulator</fullName>
    </submittedName>
</protein>
<dbReference type="InterPro" id="IPR001789">
    <property type="entry name" value="Sig_transdc_resp-reg_receiver"/>
</dbReference>
<dbReference type="InterPro" id="IPR011006">
    <property type="entry name" value="CheY-like_superfamily"/>
</dbReference>
<dbReference type="InterPro" id="IPR029787">
    <property type="entry name" value="Nucleotide_cyclase"/>
</dbReference>
<keyword evidence="5" id="KW-1185">Reference proteome</keyword>
<dbReference type="Gene3D" id="3.40.50.2300">
    <property type="match status" value="1"/>
</dbReference>
<proteinExistence type="predicted"/>
<feature type="domain" description="Response regulatory" evidence="2">
    <location>
        <begin position="7"/>
        <end position="124"/>
    </location>
</feature>
<dbReference type="InterPro" id="IPR050469">
    <property type="entry name" value="Diguanylate_Cyclase"/>
</dbReference>
<evidence type="ECO:0000259" key="2">
    <source>
        <dbReference type="PROSITE" id="PS50110"/>
    </source>
</evidence>
<organism evidence="4 5">
    <name type="scientific">Fervidobacterium changbaicum</name>
    <dbReference type="NCBI Taxonomy" id="310769"/>
    <lineage>
        <taxon>Bacteria</taxon>
        <taxon>Thermotogati</taxon>
        <taxon>Thermotogota</taxon>
        <taxon>Thermotogae</taxon>
        <taxon>Thermotogales</taxon>
        <taxon>Fervidobacteriaceae</taxon>
        <taxon>Fervidobacterium</taxon>
    </lineage>
</organism>
<dbReference type="CDD" id="cd00156">
    <property type="entry name" value="REC"/>
    <property type="match status" value="1"/>
</dbReference>
<dbReference type="Gene3D" id="3.30.70.270">
    <property type="match status" value="1"/>
</dbReference>
<feature type="domain" description="GGDEF" evidence="3">
    <location>
        <begin position="329"/>
        <end position="458"/>
    </location>
</feature>
<dbReference type="SMART" id="SM00448">
    <property type="entry name" value="REC"/>
    <property type="match status" value="1"/>
</dbReference>
<evidence type="ECO:0000259" key="3">
    <source>
        <dbReference type="PROSITE" id="PS50887"/>
    </source>
</evidence>
<dbReference type="EMBL" id="CP026721">
    <property type="protein sequence ID" value="QAV32579.1"/>
    <property type="molecule type" value="Genomic_DNA"/>
</dbReference>
<evidence type="ECO:0000313" key="5">
    <source>
        <dbReference type="Proteomes" id="UP000288947"/>
    </source>
</evidence>
<dbReference type="Pfam" id="PF00990">
    <property type="entry name" value="GGDEF"/>
    <property type="match status" value="1"/>
</dbReference>